<feature type="domain" description="DUF4395" evidence="2">
    <location>
        <begin position="23"/>
        <end position="157"/>
    </location>
</feature>
<dbReference type="AlphaFoldDB" id="A0A1M6K774"/>
<feature type="transmembrane region" description="Helical" evidence="1">
    <location>
        <begin position="101"/>
        <end position="120"/>
    </location>
</feature>
<evidence type="ECO:0000259" key="2">
    <source>
        <dbReference type="Pfam" id="PF14340"/>
    </source>
</evidence>
<feature type="transmembrane region" description="Helical" evidence="1">
    <location>
        <begin position="53"/>
        <end position="71"/>
    </location>
</feature>
<evidence type="ECO:0000313" key="4">
    <source>
        <dbReference type="Proteomes" id="UP000184432"/>
    </source>
</evidence>
<protein>
    <recommendedName>
        <fullName evidence="2">DUF4395 domain-containing protein</fullName>
    </recommendedName>
</protein>
<keyword evidence="1" id="KW-0812">Transmembrane</keyword>
<organism evidence="3 4">
    <name type="scientific">Aquimarina spongiae</name>
    <dbReference type="NCBI Taxonomy" id="570521"/>
    <lineage>
        <taxon>Bacteria</taxon>
        <taxon>Pseudomonadati</taxon>
        <taxon>Bacteroidota</taxon>
        <taxon>Flavobacteriia</taxon>
        <taxon>Flavobacteriales</taxon>
        <taxon>Flavobacteriaceae</taxon>
        <taxon>Aquimarina</taxon>
    </lineage>
</organism>
<evidence type="ECO:0000313" key="3">
    <source>
        <dbReference type="EMBL" id="SHJ54772.1"/>
    </source>
</evidence>
<feature type="transmembrane region" description="Helical" evidence="1">
    <location>
        <begin position="182"/>
        <end position="202"/>
    </location>
</feature>
<gene>
    <name evidence="3" type="ORF">SAMN04488508_110110</name>
</gene>
<keyword evidence="1" id="KW-1133">Transmembrane helix</keyword>
<feature type="transmembrane region" description="Helical" evidence="1">
    <location>
        <begin position="126"/>
        <end position="150"/>
    </location>
</feature>
<name>A0A1M6K774_9FLAO</name>
<dbReference type="OrthoDB" id="1261922at2"/>
<dbReference type="InterPro" id="IPR025508">
    <property type="entry name" value="DUF4395"/>
</dbReference>
<dbReference type="STRING" id="570521.SAMN04488508_110110"/>
<dbReference type="Pfam" id="PF14340">
    <property type="entry name" value="DUF4395"/>
    <property type="match status" value="1"/>
</dbReference>
<reference evidence="4" key="1">
    <citation type="submission" date="2016-11" db="EMBL/GenBank/DDBJ databases">
        <authorList>
            <person name="Varghese N."/>
            <person name="Submissions S."/>
        </authorList>
    </citation>
    <scope>NUCLEOTIDE SEQUENCE [LARGE SCALE GENOMIC DNA]</scope>
    <source>
        <strain evidence="4">DSM 22623</strain>
    </source>
</reference>
<dbReference type="Proteomes" id="UP000184432">
    <property type="component" value="Unassembled WGS sequence"/>
</dbReference>
<proteinExistence type="predicted"/>
<keyword evidence="1" id="KW-0472">Membrane</keyword>
<keyword evidence="4" id="KW-1185">Reference proteome</keyword>
<dbReference type="RefSeq" id="WP_073320573.1">
    <property type="nucleotide sequence ID" value="NZ_FQYP01000010.1"/>
</dbReference>
<evidence type="ECO:0000256" key="1">
    <source>
        <dbReference type="SAM" id="Phobius"/>
    </source>
</evidence>
<feature type="transmembrane region" description="Helical" evidence="1">
    <location>
        <begin position="29"/>
        <end position="47"/>
    </location>
</feature>
<dbReference type="EMBL" id="FQYP01000010">
    <property type="protein sequence ID" value="SHJ54772.1"/>
    <property type="molecule type" value="Genomic_DNA"/>
</dbReference>
<accession>A0A1M6K774</accession>
<sequence>MHTINKTIQFGEFVDGYTIPVLNEREIRAAAGILFLIMFISILIVVFTGDFTMLKYAVTIFLTDIMIRVLINPRFSPFLILGRMIVRNQVPEYVGAPQKKFAWKIGLVLSSIIFVLSNVVNSYGPVTALICLICLVFLFWETAFGICLGCKFYARFYKDKVQYCPGEVCERKDRQDIQKTTVAQRMIFFGFIAYIVLMVFLLRDIYAEDPANLWDIINGRVEE</sequence>